<evidence type="ECO:0000256" key="6">
    <source>
        <dbReference type="SAM" id="MobiDB-lite"/>
    </source>
</evidence>
<reference evidence="9 10" key="1">
    <citation type="submission" date="2024-01" db="EMBL/GenBank/DDBJ databases">
        <authorList>
            <person name="Allen C."/>
            <person name="Tagirdzhanova G."/>
        </authorList>
    </citation>
    <scope>NUCLEOTIDE SEQUENCE [LARGE SCALE GENOMIC DNA]</scope>
    <source>
        <strain evidence="9 10">CBS 573.63</strain>
    </source>
</reference>
<dbReference type="CDD" id="cd00067">
    <property type="entry name" value="GAL4"/>
    <property type="match status" value="1"/>
</dbReference>
<feature type="transmembrane region" description="Helical" evidence="7">
    <location>
        <begin position="47"/>
        <end position="63"/>
    </location>
</feature>
<evidence type="ECO:0000259" key="8">
    <source>
        <dbReference type="PROSITE" id="PS50048"/>
    </source>
</evidence>
<feature type="transmembrane region" description="Helical" evidence="7">
    <location>
        <begin position="417"/>
        <end position="437"/>
    </location>
</feature>
<feature type="transmembrane region" description="Helical" evidence="7">
    <location>
        <begin position="12"/>
        <end position="35"/>
    </location>
</feature>
<evidence type="ECO:0000256" key="1">
    <source>
        <dbReference type="ARBA" id="ARBA00004141"/>
    </source>
</evidence>
<keyword evidence="2 7" id="KW-0812">Transmembrane</keyword>
<keyword evidence="3 7" id="KW-1133">Transmembrane helix</keyword>
<comment type="caution">
    <text evidence="9">The sequence shown here is derived from an EMBL/GenBank/DDBJ whole genome shotgun (WGS) entry which is preliminary data.</text>
</comment>
<evidence type="ECO:0000256" key="2">
    <source>
        <dbReference type="ARBA" id="ARBA00022692"/>
    </source>
</evidence>
<dbReference type="PANTHER" id="PTHR31794">
    <property type="entry name" value="AUXIN EFFLUX TRANSPORTER FAMILY PROTEIN (EUROFUNG)"/>
    <property type="match status" value="1"/>
</dbReference>
<gene>
    <name evidence="9" type="ORF">SEPCBS57363_000303</name>
</gene>
<feature type="transmembrane region" description="Helical" evidence="7">
    <location>
        <begin position="457"/>
        <end position="483"/>
    </location>
</feature>
<feature type="transmembrane region" description="Helical" evidence="7">
    <location>
        <begin position="364"/>
        <end position="385"/>
    </location>
</feature>
<feature type="compositionally biased region" description="Acidic residues" evidence="6">
    <location>
        <begin position="181"/>
        <end position="190"/>
    </location>
</feature>
<organism evidence="9 10">
    <name type="scientific">Sporothrix epigloea</name>
    <dbReference type="NCBI Taxonomy" id="1892477"/>
    <lineage>
        <taxon>Eukaryota</taxon>
        <taxon>Fungi</taxon>
        <taxon>Dikarya</taxon>
        <taxon>Ascomycota</taxon>
        <taxon>Pezizomycotina</taxon>
        <taxon>Sordariomycetes</taxon>
        <taxon>Sordariomycetidae</taxon>
        <taxon>Ophiostomatales</taxon>
        <taxon>Ophiostomataceae</taxon>
        <taxon>Sporothrix</taxon>
    </lineage>
</organism>
<keyword evidence="5" id="KW-0539">Nucleus</keyword>
<dbReference type="Gene3D" id="4.10.240.10">
    <property type="entry name" value="Zn(2)-C6 fungal-type DNA-binding domain"/>
    <property type="match status" value="1"/>
</dbReference>
<feature type="region of interest" description="Disordered" evidence="6">
    <location>
        <begin position="174"/>
        <end position="266"/>
    </location>
</feature>
<feature type="compositionally biased region" description="Low complexity" evidence="6">
    <location>
        <begin position="196"/>
        <end position="209"/>
    </location>
</feature>
<feature type="transmembrane region" description="Helical" evidence="7">
    <location>
        <begin position="75"/>
        <end position="100"/>
    </location>
</feature>
<evidence type="ECO:0000256" key="5">
    <source>
        <dbReference type="ARBA" id="ARBA00023242"/>
    </source>
</evidence>
<dbReference type="Proteomes" id="UP001642501">
    <property type="component" value="Unassembled WGS sequence"/>
</dbReference>
<feature type="domain" description="Zn(2)-C6 fungal-type" evidence="8">
    <location>
        <begin position="553"/>
        <end position="582"/>
    </location>
</feature>
<dbReference type="InterPro" id="IPR001138">
    <property type="entry name" value="Zn2Cys6_DnaBD"/>
</dbReference>
<keyword evidence="10" id="KW-1185">Reference proteome</keyword>
<keyword evidence="4 7" id="KW-0472">Membrane</keyword>
<sequence>MASTGLLESFIAAIQASLSVLLVIFYGGVAAWLGLLNPSNTKAISKVCVRLFLPALLFTKIGAELHSGSAHRYVIVLVWALVCHAVSFVLGIAGHLLLGLPDWTTVAIMFNNTTSYPLLLIGALDQTGILQQLVDASGADETTKQAVERATSYFLVFSTVSSCLTFAVGPRLMDSEHAPEPDDESDSDTADDGKDTAVVTTDAVASSAEGEADADADDEGEEEEEEEEGDEEDTVDNGEGSAGNRSRDTSRPVSRSSGYDPLSAAPPVFYAPASENTRLLSPKTAYYIKSGPTSKFRASIVQFIDPFASSSAPHNAFFPSTRHMKHKSRNQNTPSPTAFASEVKRRASVVPKSTWRKFGPKTQWWLLFIADFFNAPLLGALAGAVVGLTPALHRAFFNLATDGGIFTAWLTASLKNIGELFVSLPVVVAGVSLYTAIRAPKKKDNDDAAGKEKKLPWAVMIYVLLARFVLWPLASIAVIYLLASQTKLVGDDPMLWFTLMLMPAGPPAMKLITLVQVSNADDEDETSIAKLLTHPCNSYSSGSMVGVPGRSKGCNTCIQRKVKCDGGQPACGNCRKSNRLCTGYKRPVAFVMSPNVCLGPEIKEDAEGATITTQGRWRKRMRKTPKVLAHDPNPTAQHDPSSTATSTASDTATIVAPNSSLSNLAAGGPLLGQTRAIDAVDLKTAATQIDKKRISKQFIYHGNDHRSDKDDDKENRMVSSYNQHDLLSANSSRGPSSLRTGVDMTMPDFATPLILPTFPDVATAQPASLPSDMASLFTGSPMMLHVSTEAAWREQLFPMFLQRHMPSGQISNCMAMPNTTRSRNWLLNLTDTSLDGAPALETAMTALCMARVGRHTRNVALVQHSLNLYTKGLRQLRDAIHDPTMQLMDQTLAACMAFSMYEIAECPSQHLSGYQSHRTGGLALLQMRGADAHVTPLGHSLFVFMRMQHFVYGLLTRKSNFMSGSDWTNKPWQTSTKDMKDKFIDQMLVIPVLMEQTDDLEKVGPMLDSEALVRGYWDLIGQYRAIYHCLQGWHKDMQAIMAGPLYWPELSSIPCPCFDDTSQGRPFAVAFHFPAFAIGQSMVLWWLIAMVVNEQLHSLYMRIIKIKTKTDRSFSSKAGSTPLSTSEDIDARLWSSPFPSMDSPTSVSSSRSPASALTMAADTSLHPTECSSAYPPSIPVMQAAADEALATTRATANSICQSVEFFLQDKMGDIGPLSMILPLTTLRHVLSHMEPAKPCPPGPSGSPGEYSDEVMWTDFLLRSIGDKGQRLAFHLD</sequence>
<evidence type="ECO:0000313" key="9">
    <source>
        <dbReference type="EMBL" id="CAK7262922.1"/>
    </source>
</evidence>
<dbReference type="InterPro" id="IPR004776">
    <property type="entry name" value="Mem_transp_PIN-like"/>
</dbReference>
<feature type="compositionally biased region" description="Basic residues" evidence="6">
    <location>
        <begin position="616"/>
        <end position="625"/>
    </location>
</feature>
<proteinExistence type="predicted"/>
<dbReference type="InterPro" id="IPR036864">
    <property type="entry name" value="Zn2-C6_fun-type_DNA-bd_sf"/>
</dbReference>
<accession>A0ABP0D731</accession>
<dbReference type="SUPFAM" id="SSF57701">
    <property type="entry name" value="Zn2/Cys6 DNA-binding domain"/>
    <property type="match status" value="1"/>
</dbReference>
<evidence type="ECO:0000256" key="3">
    <source>
        <dbReference type="ARBA" id="ARBA00022989"/>
    </source>
</evidence>
<protein>
    <recommendedName>
        <fullName evidence="8">Zn(2)-C6 fungal-type domain-containing protein</fullName>
    </recommendedName>
</protein>
<dbReference type="PANTHER" id="PTHR31794:SF4">
    <property type="entry name" value="AUXIN EFFLUX TRANSPORTER FAMILY PROTEIN (EUROFUNG)"/>
    <property type="match status" value="1"/>
</dbReference>
<evidence type="ECO:0000256" key="4">
    <source>
        <dbReference type="ARBA" id="ARBA00023136"/>
    </source>
</evidence>
<dbReference type="PROSITE" id="PS50048">
    <property type="entry name" value="ZN2_CY6_FUNGAL_2"/>
    <property type="match status" value="1"/>
</dbReference>
<feature type="compositionally biased region" description="Acidic residues" evidence="6">
    <location>
        <begin position="210"/>
        <end position="236"/>
    </location>
</feature>
<dbReference type="Pfam" id="PF03547">
    <property type="entry name" value="Mem_trans"/>
    <property type="match status" value="1"/>
</dbReference>
<dbReference type="SMART" id="SM00066">
    <property type="entry name" value="GAL4"/>
    <property type="match status" value="1"/>
</dbReference>
<name>A0ABP0D731_9PEZI</name>
<dbReference type="Pfam" id="PF00172">
    <property type="entry name" value="Zn_clus"/>
    <property type="match status" value="1"/>
</dbReference>
<evidence type="ECO:0000256" key="7">
    <source>
        <dbReference type="SAM" id="Phobius"/>
    </source>
</evidence>
<comment type="subcellular location">
    <subcellularLocation>
        <location evidence="1">Membrane</location>
        <topology evidence="1">Multi-pass membrane protein</topology>
    </subcellularLocation>
</comment>
<feature type="region of interest" description="Disordered" evidence="6">
    <location>
        <begin position="609"/>
        <end position="649"/>
    </location>
</feature>
<dbReference type="EMBL" id="CAWUOM010000003">
    <property type="protein sequence ID" value="CAK7262922.1"/>
    <property type="molecule type" value="Genomic_DNA"/>
</dbReference>
<evidence type="ECO:0000313" key="10">
    <source>
        <dbReference type="Proteomes" id="UP001642501"/>
    </source>
</evidence>